<comment type="caution">
    <text evidence="2">The sequence shown here is derived from an EMBL/GenBank/DDBJ whole genome shotgun (WGS) entry which is preliminary data.</text>
</comment>
<dbReference type="PANTHER" id="PTHR11538">
    <property type="entry name" value="PHENYLALANYL-TRNA SYNTHETASE"/>
    <property type="match status" value="1"/>
</dbReference>
<dbReference type="Gramene" id="PRQ30425">
    <property type="protein sequence ID" value="PRQ30425"/>
    <property type="gene ID" value="RchiOBHm_Chr5g0024501"/>
</dbReference>
<dbReference type="Proteomes" id="UP000238479">
    <property type="component" value="Chromosome 5"/>
</dbReference>
<reference evidence="2 3" key="1">
    <citation type="journal article" date="2018" name="Nat. Genet.">
        <title>The Rosa genome provides new insights in the design of modern roses.</title>
        <authorList>
            <person name="Bendahmane M."/>
        </authorList>
    </citation>
    <scope>NUCLEOTIDE SEQUENCE [LARGE SCALE GENOMIC DNA]</scope>
    <source>
        <strain evidence="3">cv. Old Blush</strain>
    </source>
</reference>
<protein>
    <submittedName>
        <fullName evidence="2">Putative S-adenosyl-L-methionine-dependent methyltransferase</fullName>
    </submittedName>
</protein>
<dbReference type="AlphaFoldDB" id="A0A2P6Q8B4"/>
<sequence>MEEAIADTKREKRIMHYSSNQKILLVGEGNFSFAACLAKEFGSAKNMVASSLDSKGNKNVSVMIRYSNAAPSNLKELEDMGCVILHEVDVHTMRQHPLLVNQLFDRVVFNFPHAGFIFMENQMSQIKLHQDLMRGFFTSACEMLKESGEVHVTHKTSHPFSKWEIVKLAEETGLYLVEEASFTRGDYPGYLNKRGSGKKCNRTFPVGQCSTYKFAKLPLLEFSFTTLYDHVNRK</sequence>
<accession>A0A2P6Q8B4</accession>
<dbReference type="FunFam" id="3.40.50.150:FF:000440">
    <property type="entry name" value="Os09g0479300 protein"/>
    <property type="match status" value="1"/>
</dbReference>
<dbReference type="PANTHER" id="PTHR11538:SF89">
    <property type="entry name" value="PROTEIN, PUTATIVE (DUF2431)-RELATED"/>
    <property type="match status" value="1"/>
</dbReference>
<organism evidence="2 3">
    <name type="scientific">Rosa chinensis</name>
    <name type="common">China rose</name>
    <dbReference type="NCBI Taxonomy" id="74649"/>
    <lineage>
        <taxon>Eukaryota</taxon>
        <taxon>Viridiplantae</taxon>
        <taxon>Streptophyta</taxon>
        <taxon>Embryophyta</taxon>
        <taxon>Tracheophyta</taxon>
        <taxon>Spermatophyta</taxon>
        <taxon>Magnoliopsida</taxon>
        <taxon>eudicotyledons</taxon>
        <taxon>Gunneridae</taxon>
        <taxon>Pentapetalae</taxon>
        <taxon>rosids</taxon>
        <taxon>fabids</taxon>
        <taxon>Rosales</taxon>
        <taxon>Rosaceae</taxon>
        <taxon>Rosoideae</taxon>
        <taxon>Rosoideae incertae sedis</taxon>
        <taxon>Rosa</taxon>
    </lineage>
</organism>
<dbReference type="GO" id="GO:0070475">
    <property type="term" value="P:rRNA base methylation"/>
    <property type="evidence" value="ECO:0007669"/>
    <property type="project" value="InterPro"/>
</dbReference>
<dbReference type="GO" id="GO:0070042">
    <property type="term" value="F:rRNA (uridine-N3-)-methyltransferase activity"/>
    <property type="evidence" value="ECO:0007669"/>
    <property type="project" value="InterPro"/>
</dbReference>
<keyword evidence="2" id="KW-0808">Transferase</keyword>
<evidence type="ECO:0000313" key="2">
    <source>
        <dbReference type="EMBL" id="PRQ30425.1"/>
    </source>
</evidence>
<feature type="domain" description="25S rRNA (uridine-N(3))-methyltransferase BMT5-like" evidence="1">
    <location>
        <begin position="24"/>
        <end position="194"/>
    </location>
</feature>
<gene>
    <name evidence="2" type="ORF">RchiOBHm_Chr5g0024501</name>
</gene>
<dbReference type="GO" id="GO:0005737">
    <property type="term" value="C:cytoplasm"/>
    <property type="evidence" value="ECO:0007669"/>
    <property type="project" value="TreeGrafter"/>
</dbReference>
<dbReference type="Pfam" id="PF10354">
    <property type="entry name" value="BMT5-like"/>
    <property type="match status" value="1"/>
</dbReference>
<name>A0A2P6Q8B4_ROSCH</name>
<evidence type="ECO:0000313" key="3">
    <source>
        <dbReference type="Proteomes" id="UP000238479"/>
    </source>
</evidence>
<dbReference type="EMBL" id="PDCK01000043">
    <property type="protein sequence ID" value="PRQ30425.1"/>
    <property type="molecule type" value="Genomic_DNA"/>
</dbReference>
<proteinExistence type="predicted"/>
<dbReference type="InterPro" id="IPR019446">
    <property type="entry name" value="BMT5-like"/>
</dbReference>
<dbReference type="SUPFAM" id="SSF53335">
    <property type="entry name" value="S-adenosyl-L-methionine-dependent methyltransferases"/>
    <property type="match status" value="1"/>
</dbReference>
<keyword evidence="2" id="KW-0489">Methyltransferase</keyword>
<keyword evidence="3" id="KW-1185">Reference proteome</keyword>
<dbReference type="OMA" id="RRPFRMQ"/>
<evidence type="ECO:0000259" key="1">
    <source>
        <dbReference type="Pfam" id="PF10354"/>
    </source>
</evidence>
<dbReference type="InterPro" id="IPR029063">
    <property type="entry name" value="SAM-dependent_MTases_sf"/>
</dbReference>